<evidence type="ECO:0000256" key="5">
    <source>
        <dbReference type="ARBA" id="ARBA00022786"/>
    </source>
</evidence>
<keyword evidence="11" id="KW-1185">Reference proteome</keyword>
<sequence length="1331" mass="143163">MAKSKAPTPQEIYRERRQREEREKTAYLPPGLINHGNTCFMNSVLQGLIATRLLSDLVHFNPIPPEIQQVASTPIVSRRSPQLTNGHNLAGEYEQPWVNTMPIGDMFLTVMYKAWDSQAMRKRDVLSPKSILAALGQKYDQYLDFAQQDAHEFLRILLDAMRMEEQDIIKKRQPPPPHKKRRRTTLTPANIRQHSSSSSSSTATQPNGHVPHGNQADHSNPNSKDHDHHEEDDDLALLSFADMIFGGQLTSILVCQKCKHVSQTYEDFNDISLSIKPEDYFPQSRKRDRFKRMVGKLTTFPGSSSNSSASNSNSHSRSSRPTQVKDPLMYAAQQLRTASASAAGSSSSNPTATTTTTGTTTTTTSISVAPPIHTNYIVEMQRASSVPPSPRKEEKELADRDSKDEPREELGCVRPLVGGEEESASGGESPEIQAQVPSAVAIIAATATAADESEREKDKDKDKEDDEDMVIVEKENSEQLNMTGPFEEKHVEFVEPKVDKDKDGKEGKDEGEERRDRDRDRKRFIKEVVSAVPEEMVKSLSAGNASAAATPSSSLTMLSELGSGIGIGKKRVASEGGASSLPWGSSSPAIVTTNDASSGPHKSLPNPNPSTASIPTSISSISHLNPSTPSAALQPPPHHHHHLFPHVQRSKSPKPPKPSAAETEYLRRILADVSSNASSSSSSSAGGAFSALFRPTGAVFTSSAGVNGVGGGGDKDKEKGKEKEKLSSSSSAASWLGMGLRNFTGLEECLRMFTAVEVLDGENMVGCRRCWKIQNGRGEGEEEEGEGEREKDKGIDKGSEEQREVVGGEEVPSGIHSSDAATPKSKNKPRPALQVTAAPIPSTSSSNNSIPGAAVHIPTSVSTPTVPFFSNNTDNMSDDVDVDTRSISSLPTEHTTVEDGVDGDGDVVVVPGEKPGPGGLPIPVIETTAPDTPPAWTASSGSNAEAESSSATQAEAEANRASAYSRLTGGNDSSAPAPAAQSSSSSSKPTPSSVPAPHPKLTQALYGYTASSSGSRDSLVIPSITRPGRSRTNPRSSSTRKYSASDATTTDENDNEDSSDDDDSDTSAGTSVSADSVASLSSRRGIQRDGPHQQMVNGHVQSPLVGSSSTKPSSKPKAPKPVIMRPAYKRYLISIPPPVLVIHLKRFQQTSKSPLIFSHGFKKLEDYVSFPEYLDLSPFLAPKKEDYGLGKKGREKDKERKAVKKEERCMYRLYAVVVHIGNMLGGHYIAYTALPNEPPVRSTSTAPPPPPVNKAGNPTSAPGSDANEDKRVPANSNPSAKTDSAPLSQAPSQSSRPAERQWAYVSDTVVRLTTLEEVLHAKAYLCMYERC</sequence>
<evidence type="ECO:0000256" key="6">
    <source>
        <dbReference type="ARBA" id="ARBA00022801"/>
    </source>
</evidence>
<evidence type="ECO:0000259" key="9">
    <source>
        <dbReference type="PROSITE" id="PS50235"/>
    </source>
</evidence>
<feature type="compositionally biased region" description="Low complexity" evidence="8">
    <location>
        <begin position="1107"/>
        <end position="1116"/>
    </location>
</feature>
<feature type="compositionally biased region" description="Basic and acidic residues" evidence="8">
    <location>
        <begin position="713"/>
        <end position="726"/>
    </location>
</feature>
<feature type="region of interest" description="Disordered" evidence="8">
    <location>
        <begin position="1239"/>
        <end position="1301"/>
    </location>
</feature>
<feature type="region of interest" description="Disordered" evidence="8">
    <location>
        <begin position="381"/>
        <end position="522"/>
    </location>
</feature>
<dbReference type="OrthoDB" id="420187at2759"/>
<accession>A0A9P5TRH5</accession>
<dbReference type="InterPro" id="IPR050164">
    <property type="entry name" value="Peptidase_C19"/>
</dbReference>
<dbReference type="Proteomes" id="UP000724874">
    <property type="component" value="Unassembled WGS sequence"/>
</dbReference>
<keyword evidence="5" id="KW-0833">Ubl conjugation pathway</keyword>
<feature type="compositionally biased region" description="Low complexity" evidence="8">
    <location>
        <begin position="927"/>
        <end position="956"/>
    </location>
</feature>
<dbReference type="InterPro" id="IPR001394">
    <property type="entry name" value="Peptidase_C19_UCH"/>
</dbReference>
<dbReference type="PROSITE" id="PS50235">
    <property type="entry name" value="USP_3"/>
    <property type="match status" value="1"/>
</dbReference>
<keyword evidence="6" id="KW-0378">Hydrolase</keyword>
<gene>
    <name evidence="10" type="ORF">CPB84DRAFT_1767165</name>
</gene>
<feature type="domain" description="USP" evidence="9">
    <location>
        <begin position="30"/>
        <end position="1331"/>
    </location>
</feature>
<evidence type="ECO:0000256" key="8">
    <source>
        <dbReference type="SAM" id="MobiDB-lite"/>
    </source>
</evidence>
<dbReference type="GO" id="GO:0016579">
    <property type="term" value="P:protein deubiquitination"/>
    <property type="evidence" value="ECO:0007669"/>
    <property type="project" value="InterPro"/>
</dbReference>
<dbReference type="EC" id="3.4.19.12" evidence="3"/>
<dbReference type="GO" id="GO:0005634">
    <property type="term" value="C:nucleus"/>
    <property type="evidence" value="ECO:0007669"/>
    <property type="project" value="TreeGrafter"/>
</dbReference>
<dbReference type="Gene3D" id="3.90.70.10">
    <property type="entry name" value="Cysteine proteinases"/>
    <property type="match status" value="2"/>
</dbReference>
<feature type="compositionally biased region" description="Polar residues" evidence="8">
    <location>
        <begin position="185"/>
        <end position="194"/>
    </location>
</feature>
<feature type="compositionally biased region" description="Basic residues" evidence="8">
    <location>
        <begin position="637"/>
        <end position="654"/>
    </location>
</feature>
<dbReference type="PANTHER" id="PTHR24006:SF888">
    <property type="entry name" value="UBIQUITIN CARBOXYL-TERMINAL HYDROLASE 30"/>
    <property type="match status" value="1"/>
</dbReference>
<feature type="compositionally biased region" description="Polar residues" evidence="8">
    <location>
        <begin position="582"/>
        <end position="597"/>
    </location>
</feature>
<feature type="compositionally biased region" description="Acidic residues" evidence="8">
    <location>
        <begin position="1049"/>
        <end position="1065"/>
    </location>
</feature>
<feature type="compositionally biased region" description="Basic and acidic residues" evidence="8">
    <location>
        <begin position="452"/>
        <end position="462"/>
    </location>
</feature>
<dbReference type="PROSITE" id="PS00973">
    <property type="entry name" value="USP_2"/>
    <property type="match status" value="1"/>
</dbReference>
<comment type="caution">
    <text evidence="10">The sequence shown here is derived from an EMBL/GenBank/DDBJ whole genome shotgun (WGS) entry which is preliminary data.</text>
</comment>
<feature type="compositionally biased region" description="Low complexity" evidence="8">
    <location>
        <begin position="1284"/>
        <end position="1296"/>
    </location>
</feature>
<dbReference type="PANTHER" id="PTHR24006">
    <property type="entry name" value="UBIQUITIN CARBOXYL-TERMINAL HYDROLASE"/>
    <property type="match status" value="1"/>
</dbReference>
<reference evidence="10" key="1">
    <citation type="submission" date="2020-11" db="EMBL/GenBank/DDBJ databases">
        <authorList>
            <consortium name="DOE Joint Genome Institute"/>
            <person name="Ahrendt S."/>
            <person name="Riley R."/>
            <person name="Andreopoulos W."/>
            <person name="LaButti K."/>
            <person name="Pangilinan J."/>
            <person name="Ruiz-duenas F.J."/>
            <person name="Barrasa J.M."/>
            <person name="Sanchez-Garcia M."/>
            <person name="Camarero S."/>
            <person name="Miyauchi S."/>
            <person name="Serrano A."/>
            <person name="Linde D."/>
            <person name="Babiker R."/>
            <person name="Drula E."/>
            <person name="Ayuso-Fernandez I."/>
            <person name="Pacheco R."/>
            <person name="Padilla G."/>
            <person name="Ferreira P."/>
            <person name="Barriuso J."/>
            <person name="Kellner H."/>
            <person name="Castanera R."/>
            <person name="Alfaro M."/>
            <person name="Ramirez L."/>
            <person name="Pisabarro A.G."/>
            <person name="Kuo A."/>
            <person name="Tritt A."/>
            <person name="Lipzen A."/>
            <person name="He G."/>
            <person name="Yan M."/>
            <person name="Ng V."/>
            <person name="Cullen D."/>
            <person name="Martin F."/>
            <person name="Rosso M.-N."/>
            <person name="Henrissat B."/>
            <person name="Hibbett D."/>
            <person name="Martinez A.T."/>
            <person name="Grigoriev I.V."/>
        </authorList>
    </citation>
    <scope>NUCLEOTIDE SEQUENCE</scope>
    <source>
        <strain evidence="10">AH 44721</strain>
    </source>
</reference>
<dbReference type="SUPFAM" id="SSF54001">
    <property type="entry name" value="Cysteine proteinases"/>
    <property type="match status" value="1"/>
</dbReference>
<dbReference type="EMBL" id="JADNYJ010000011">
    <property type="protein sequence ID" value="KAF8908648.1"/>
    <property type="molecule type" value="Genomic_DNA"/>
</dbReference>
<keyword evidence="4" id="KW-0645">Protease</keyword>
<evidence type="ECO:0000256" key="3">
    <source>
        <dbReference type="ARBA" id="ARBA00012759"/>
    </source>
</evidence>
<evidence type="ECO:0000256" key="7">
    <source>
        <dbReference type="ARBA" id="ARBA00022807"/>
    </source>
</evidence>
<evidence type="ECO:0000313" key="11">
    <source>
        <dbReference type="Proteomes" id="UP000724874"/>
    </source>
</evidence>
<feature type="region of interest" description="Disordered" evidence="8">
    <location>
        <begin position="336"/>
        <end position="368"/>
    </location>
</feature>
<name>A0A9P5TRH5_GYMJU</name>
<feature type="compositionally biased region" description="Low complexity" evidence="8">
    <location>
        <begin position="609"/>
        <end position="622"/>
    </location>
</feature>
<feature type="region of interest" description="Disordered" evidence="8">
    <location>
        <begin position="1"/>
        <end position="24"/>
    </location>
</feature>
<evidence type="ECO:0000256" key="4">
    <source>
        <dbReference type="ARBA" id="ARBA00022670"/>
    </source>
</evidence>
<dbReference type="InterPro" id="IPR018200">
    <property type="entry name" value="USP_CS"/>
</dbReference>
<dbReference type="GO" id="GO:0005829">
    <property type="term" value="C:cytosol"/>
    <property type="evidence" value="ECO:0007669"/>
    <property type="project" value="TreeGrafter"/>
</dbReference>
<keyword evidence="7" id="KW-0788">Thiol protease</keyword>
<feature type="region of interest" description="Disordered" evidence="8">
    <location>
        <begin position="572"/>
        <end position="662"/>
    </location>
</feature>
<feature type="compositionally biased region" description="Basic and acidic residues" evidence="8">
    <location>
        <begin position="12"/>
        <end position="24"/>
    </location>
</feature>
<feature type="compositionally biased region" description="Low complexity" evidence="8">
    <location>
        <begin position="1025"/>
        <end position="1048"/>
    </location>
</feature>
<comment type="catalytic activity">
    <reaction evidence="1">
        <text>Thiol-dependent hydrolysis of ester, thioester, amide, peptide and isopeptide bonds formed by the C-terminal Gly of ubiquitin (a 76-residue protein attached to proteins as an intracellular targeting signal).</text>
        <dbReference type="EC" id="3.4.19.12"/>
    </reaction>
</comment>
<feature type="compositionally biased region" description="Basic and acidic residues" evidence="8">
    <location>
        <begin position="788"/>
        <end position="806"/>
    </location>
</feature>
<feature type="compositionally biased region" description="Low complexity" evidence="8">
    <location>
        <begin position="439"/>
        <end position="450"/>
    </location>
</feature>
<feature type="compositionally biased region" description="Polar residues" evidence="8">
    <location>
        <begin position="1094"/>
        <end position="1106"/>
    </location>
</feature>
<feature type="compositionally biased region" description="Polar residues" evidence="8">
    <location>
        <begin position="859"/>
        <end position="875"/>
    </location>
</feature>
<dbReference type="InterPro" id="IPR038765">
    <property type="entry name" value="Papain-like_cys_pep_sf"/>
</dbReference>
<dbReference type="PROSITE" id="PS00972">
    <property type="entry name" value="USP_1"/>
    <property type="match status" value="1"/>
</dbReference>
<evidence type="ECO:0000313" key="10">
    <source>
        <dbReference type="EMBL" id="KAF8908648.1"/>
    </source>
</evidence>
<feature type="compositionally biased region" description="Basic and acidic residues" evidence="8">
    <location>
        <begin position="486"/>
        <end position="521"/>
    </location>
</feature>
<feature type="compositionally biased region" description="Low complexity" evidence="8">
    <location>
        <begin position="836"/>
        <end position="850"/>
    </location>
</feature>
<proteinExistence type="inferred from homology"/>
<evidence type="ECO:0000256" key="2">
    <source>
        <dbReference type="ARBA" id="ARBA00009085"/>
    </source>
</evidence>
<evidence type="ECO:0000256" key="1">
    <source>
        <dbReference type="ARBA" id="ARBA00000707"/>
    </source>
</evidence>
<feature type="region of interest" description="Disordered" evidence="8">
    <location>
        <begin position="776"/>
        <end position="1122"/>
    </location>
</feature>
<feature type="compositionally biased region" description="Basic and acidic residues" evidence="8">
    <location>
        <begin position="390"/>
        <end position="411"/>
    </location>
</feature>
<dbReference type="InterPro" id="IPR028889">
    <property type="entry name" value="USP"/>
</dbReference>
<feature type="compositionally biased region" description="Polar residues" evidence="8">
    <location>
        <begin position="885"/>
        <end position="894"/>
    </location>
</feature>
<dbReference type="GO" id="GO:0006508">
    <property type="term" value="P:proteolysis"/>
    <property type="evidence" value="ECO:0007669"/>
    <property type="project" value="UniProtKB-KW"/>
</dbReference>
<feature type="region of interest" description="Disordered" evidence="8">
    <location>
        <begin position="701"/>
        <end position="732"/>
    </location>
</feature>
<feature type="region of interest" description="Disordered" evidence="8">
    <location>
        <begin position="297"/>
        <end position="323"/>
    </location>
</feature>
<organism evidence="10 11">
    <name type="scientific">Gymnopilus junonius</name>
    <name type="common">Spectacular rustgill mushroom</name>
    <name type="synonym">Gymnopilus spectabilis subsp. junonius</name>
    <dbReference type="NCBI Taxonomy" id="109634"/>
    <lineage>
        <taxon>Eukaryota</taxon>
        <taxon>Fungi</taxon>
        <taxon>Dikarya</taxon>
        <taxon>Basidiomycota</taxon>
        <taxon>Agaricomycotina</taxon>
        <taxon>Agaricomycetes</taxon>
        <taxon>Agaricomycetidae</taxon>
        <taxon>Agaricales</taxon>
        <taxon>Agaricineae</taxon>
        <taxon>Hymenogastraceae</taxon>
        <taxon>Gymnopilus</taxon>
    </lineage>
</organism>
<comment type="similarity">
    <text evidence="2">Belongs to the peptidase C19 family.</text>
</comment>
<feature type="compositionally biased region" description="Low complexity" evidence="8">
    <location>
        <begin position="303"/>
        <end position="316"/>
    </location>
</feature>
<feature type="compositionally biased region" description="Basic residues" evidence="8">
    <location>
        <begin position="171"/>
        <end position="184"/>
    </location>
</feature>
<feature type="compositionally biased region" description="Low complexity" evidence="8">
    <location>
        <begin position="973"/>
        <end position="991"/>
    </location>
</feature>
<feature type="compositionally biased region" description="Low complexity" evidence="8">
    <location>
        <begin position="337"/>
        <end position="365"/>
    </location>
</feature>
<dbReference type="GO" id="GO:0004843">
    <property type="term" value="F:cysteine-type deubiquitinase activity"/>
    <property type="evidence" value="ECO:0007669"/>
    <property type="project" value="UniProtKB-EC"/>
</dbReference>
<feature type="compositionally biased region" description="Low complexity" evidence="8">
    <location>
        <begin position="1066"/>
        <end position="1082"/>
    </location>
</feature>
<protein>
    <recommendedName>
        <fullName evidence="3">ubiquitinyl hydrolase 1</fullName>
        <ecNumber evidence="3">3.4.19.12</ecNumber>
    </recommendedName>
</protein>
<feature type="region of interest" description="Disordered" evidence="8">
    <location>
        <begin position="168"/>
        <end position="231"/>
    </location>
</feature>
<dbReference type="Pfam" id="PF00443">
    <property type="entry name" value="UCH"/>
    <property type="match status" value="1"/>
</dbReference>